<dbReference type="AlphaFoldDB" id="A0A6N0HQ97"/>
<evidence type="ECO:0000313" key="2">
    <source>
        <dbReference type="Proteomes" id="UP000509429"/>
    </source>
</evidence>
<dbReference type="Proteomes" id="UP000509429">
    <property type="component" value="Chromosome"/>
</dbReference>
<sequence length="55" mass="6066">MFQTKPAITPSTVIPNLNIMAKTVEMDKGISLLPSYICVDAIKEGKLEIKINISF</sequence>
<proteinExistence type="predicted"/>
<organism evidence="1 2">
    <name type="scientific">Candidatus Ruthia endofausta</name>
    <dbReference type="NCBI Taxonomy" id="2738852"/>
    <lineage>
        <taxon>Bacteria</taxon>
        <taxon>Pseudomonadati</taxon>
        <taxon>Pseudomonadota</taxon>
        <taxon>Gammaproteobacteria</taxon>
        <taxon>Candidatus Pseudothioglobaceae</taxon>
        <taxon>Candidatus Ruthturnera</taxon>
    </lineage>
</organism>
<reference evidence="1 2" key="1">
    <citation type="submission" date="2020-05" db="EMBL/GenBank/DDBJ databases">
        <title>Horizontal transmission and recombination maintain forever young bacterial symbiont genomes.</title>
        <authorList>
            <person name="Russell S.L."/>
            <person name="Pepper-Tunick E."/>
            <person name="Svedberg J."/>
            <person name="Byrne A."/>
            <person name="Ruelas Castillo J."/>
            <person name="Vollmers C."/>
            <person name="Beinart R.A."/>
            <person name="Corbett-Detig R."/>
        </authorList>
    </citation>
    <scope>NUCLEOTIDE SEQUENCE [LARGE SCALE GENOMIC DNA]</scope>
    <source>
        <strain evidence="1">JDF_Ridge</strain>
    </source>
</reference>
<evidence type="ECO:0000313" key="1">
    <source>
        <dbReference type="EMBL" id="QKQ24468.1"/>
    </source>
</evidence>
<keyword evidence="2" id="KW-1185">Reference proteome</keyword>
<name>A0A6N0HQ97_9GAMM</name>
<gene>
    <name evidence="1" type="ORF">HUE58_04955</name>
</gene>
<dbReference type="EMBL" id="CP054490">
    <property type="protein sequence ID" value="QKQ24468.1"/>
    <property type="molecule type" value="Genomic_DNA"/>
</dbReference>
<protein>
    <submittedName>
        <fullName evidence="1">Uncharacterized protein</fullName>
    </submittedName>
</protein>
<accession>A0A6N0HQ97</accession>
<dbReference type="KEGG" id="reo:HUE58_04955"/>
<dbReference type="RefSeq" id="WP_174605905.1">
    <property type="nucleotide sequence ID" value="NZ_CP054490.1"/>
</dbReference>